<dbReference type="GO" id="GO:0016020">
    <property type="term" value="C:membrane"/>
    <property type="evidence" value="ECO:0007669"/>
    <property type="project" value="UniProtKB-SubCell"/>
</dbReference>
<accession>A0AAV9UWC8</accession>
<reference evidence="7 8" key="1">
    <citation type="submission" date="2019-10" db="EMBL/GenBank/DDBJ databases">
        <authorList>
            <person name="Palmer J.M."/>
        </authorList>
    </citation>
    <scope>NUCLEOTIDE SEQUENCE [LARGE SCALE GENOMIC DNA]</scope>
    <source>
        <strain evidence="7 8">TWF730</strain>
    </source>
</reference>
<evidence type="ECO:0000313" key="8">
    <source>
        <dbReference type="Proteomes" id="UP001373714"/>
    </source>
</evidence>
<evidence type="ECO:0000256" key="4">
    <source>
        <dbReference type="ARBA" id="ARBA00023136"/>
    </source>
</evidence>
<comment type="subcellular location">
    <subcellularLocation>
        <location evidence="1">Membrane</location>
        <topology evidence="1">Multi-pass membrane protein</topology>
    </subcellularLocation>
</comment>
<comment type="caution">
    <text evidence="7">The sequence shown here is derived from an EMBL/GenBank/DDBJ whole genome shotgun (WGS) entry which is preliminary data.</text>
</comment>
<dbReference type="Proteomes" id="UP001373714">
    <property type="component" value="Unassembled WGS sequence"/>
</dbReference>
<feature type="domain" description="CorA-like transporter" evidence="6">
    <location>
        <begin position="85"/>
        <end position="298"/>
    </location>
</feature>
<evidence type="ECO:0000313" key="7">
    <source>
        <dbReference type="EMBL" id="KAK6349068.1"/>
    </source>
</evidence>
<proteinExistence type="predicted"/>
<feature type="transmembrane region" description="Helical" evidence="5">
    <location>
        <begin position="493"/>
        <end position="514"/>
    </location>
</feature>
<dbReference type="InterPro" id="IPR058257">
    <property type="entry name" value="CorA-like_dom"/>
</dbReference>
<feature type="transmembrane region" description="Helical" evidence="5">
    <location>
        <begin position="455"/>
        <end position="473"/>
    </location>
</feature>
<dbReference type="EMBL" id="JAVHNS010000007">
    <property type="protein sequence ID" value="KAK6349068.1"/>
    <property type="molecule type" value="Genomic_DNA"/>
</dbReference>
<keyword evidence="8" id="KW-1185">Reference proteome</keyword>
<protein>
    <recommendedName>
        <fullName evidence="6">CorA-like transporter domain-containing protein</fullName>
    </recommendedName>
</protein>
<organism evidence="7 8">
    <name type="scientific">Orbilia blumenaviensis</name>
    <dbReference type="NCBI Taxonomy" id="1796055"/>
    <lineage>
        <taxon>Eukaryota</taxon>
        <taxon>Fungi</taxon>
        <taxon>Dikarya</taxon>
        <taxon>Ascomycota</taxon>
        <taxon>Pezizomycotina</taxon>
        <taxon>Orbiliomycetes</taxon>
        <taxon>Orbiliales</taxon>
        <taxon>Orbiliaceae</taxon>
        <taxon>Orbilia</taxon>
    </lineage>
</organism>
<keyword evidence="2 5" id="KW-0812">Transmembrane</keyword>
<evidence type="ECO:0000259" key="6">
    <source>
        <dbReference type="Pfam" id="PF26616"/>
    </source>
</evidence>
<evidence type="ECO:0000256" key="3">
    <source>
        <dbReference type="ARBA" id="ARBA00022989"/>
    </source>
</evidence>
<dbReference type="SUPFAM" id="SSF144083">
    <property type="entry name" value="Magnesium transport protein CorA, transmembrane region"/>
    <property type="match status" value="1"/>
</dbReference>
<dbReference type="InterPro" id="IPR045863">
    <property type="entry name" value="CorA_TM1_TM2"/>
</dbReference>
<sequence length="542" mass="62745">MSEDLNEGTNEAGGERVWHIWPRDCTREDRLYTAVDGKQDSNFLSDISRDRLFSDTAENRVTANVYTSAGWGRMSASGEEFENLQGKESLTIQSLEELESHLDKLQLDTPAQTVSYFIDPEYSWGRLQITEEVARRLFSSLPVHQQFISVISTFGENISPVEQSYLTYFDRIQILNPFRTFRNGDSAIFTQTCGYDLGYLFKYVDLHGRERPKDPFAIRQTGVYHKYDPQAKRSVWIFVQPSESLKERLDALFSRYKDNPIDLALQIEIHFLILTHAAKNWRPYIKYLEDTFSKLTEKGFYSNIDLEATSSKSKVNFNDVREIHFFMDKLRMILQLIQMNSQIAKKVQQLLRRLRNRWIQETALNILTPRLEDVCDRFEQHLYDLSGHESRISMLLMRANDISRLIQQIIDYRAGQFTQATNDNLNNLVATAVDQGKSIHLLGEKAAKDTKMMKLFSIFTVIFLPGTFIASIFGTNFFAFDPESKHLIVAPNLWIYFLISFTITCSLIVGWVVYKRIQRRSHRLARDGEDKSAGGDTATEKV</sequence>
<evidence type="ECO:0000256" key="5">
    <source>
        <dbReference type="SAM" id="Phobius"/>
    </source>
</evidence>
<evidence type="ECO:0000256" key="2">
    <source>
        <dbReference type="ARBA" id="ARBA00022692"/>
    </source>
</evidence>
<dbReference type="Gene3D" id="1.20.58.340">
    <property type="entry name" value="Magnesium transport protein CorA, transmembrane region"/>
    <property type="match status" value="1"/>
</dbReference>
<gene>
    <name evidence="7" type="ORF">TWF730_009828</name>
</gene>
<dbReference type="AlphaFoldDB" id="A0AAV9UWC8"/>
<name>A0AAV9UWC8_9PEZI</name>
<keyword evidence="3 5" id="KW-1133">Transmembrane helix</keyword>
<dbReference type="Pfam" id="PF26616">
    <property type="entry name" value="CorA-like"/>
    <property type="match status" value="1"/>
</dbReference>
<evidence type="ECO:0000256" key="1">
    <source>
        <dbReference type="ARBA" id="ARBA00004141"/>
    </source>
</evidence>
<keyword evidence="4 5" id="KW-0472">Membrane</keyword>